<evidence type="ECO:0000313" key="5">
    <source>
        <dbReference type="EMBL" id="SDZ34823.1"/>
    </source>
</evidence>
<name>A0A1H3S9P7_9ACTN</name>
<keyword evidence="6" id="KW-1185">Reference proteome</keyword>
<dbReference type="EMBL" id="FNQB01000002">
    <property type="protein sequence ID" value="SDZ34823.1"/>
    <property type="molecule type" value="Genomic_DNA"/>
</dbReference>
<organism evidence="5 6">
    <name type="scientific">Asanoa ishikariensis</name>
    <dbReference type="NCBI Taxonomy" id="137265"/>
    <lineage>
        <taxon>Bacteria</taxon>
        <taxon>Bacillati</taxon>
        <taxon>Actinomycetota</taxon>
        <taxon>Actinomycetes</taxon>
        <taxon>Micromonosporales</taxon>
        <taxon>Micromonosporaceae</taxon>
        <taxon>Asanoa</taxon>
    </lineage>
</organism>
<comment type="subcellular location">
    <subcellularLocation>
        <location evidence="1">Golgi apparatus membrane</location>
        <topology evidence="1">Peripheral membrane protein</topology>
        <orientation evidence="1">Cytoplasmic side</orientation>
    </subcellularLocation>
</comment>
<dbReference type="AlphaFoldDB" id="A0A1H3S9P7"/>
<dbReference type="OrthoDB" id="4962633at2"/>
<dbReference type="Pfam" id="PF05719">
    <property type="entry name" value="GPP34"/>
    <property type="match status" value="1"/>
</dbReference>
<sequence length="216" mass="22950">MTVSLAEDLLLLGYEDDGTPTPDSGTLDYGLAGAVLVELATARRIKLAGGRVRVDKTETGAGDPILDHGLQRITGYGREAKPGELLDAIRGGLRDLVLDRLVDRGVLLREQRRVLLVPLPRFPSATGGEPPAETETRARLTALIDGGTTDERTHTLATLALAAGLTSSAFPGVPRADVERCLAALPEPWQSTAVRELLDEVQVSIIATTTMFMTGS</sequence>
<evidence type="ECO:0000256" key="2">
    <source>
        <dbReference type="ARBA" id="ARBA00023034"/>
    </source>
</evidence>
<evidence type="ECO:0000256" key="3">
    <source>
        <dbReference type="ARBA" id="ARBA00023121"/>
    </source>
</evidence>
<dbReference type="Proteomes" id="UP000199632">
    <property type="component" value="Unassembled WGS sequence"/>
</dbReference>
<dbReference type="STRING" id="137265.SAMN05421684_4759"/>
<gene>
    <name evidence="5" type="ORF">SAMN05421684_4759</name>
</gene>
<dbReference type="GO" id="GO:0070273">
    <property type="term" value="F:phosphatidylinositol-4-phosphate binding"/>
    <property type="evidence" value="ECO:0007669"/>
    <property type="project" value="InterPro"/>
</dbReference>
<reference evidence="6" key="1">
    <citation type="submission" date="2016-10" db="EMBL/GenBank/DDBJ databases">
        <authorList>
            <person name="Varghese N."/>
            <person name="Submissions S."/>
        </authorList>
    </citation>
    <scope>NUCLEOTIDE SEQUENCE [LARGE SCALE GENOMIC DNA]</scope>
    <source>
        <strain evidence="6">DSM 44718</strain>
    </source>
</reference>
<accession>A0A1H3S9P7</accession>
<proteinExistence type="predicted"/>
<dbReference type="GO" id="GO:0012505">
    <property type="term" value="C:endomembrane system"/>
    <property type="evidence" value="ECO:0007669"/>
    <property type="project" value="UniProtKB-ARBA"/>
</dbReference>
<evidence type="ECO:0000256" key="1">
    <source>
        <dbReference type="ARBA" id="ARBA00004255"/>
    </source>
</evidence>
<dbReference type="Gene3D" id="1.10.3630.10">
    <property type="entry name" value="yeast vps74-n-term truncation variant domain like"/>
    <property type="match status" value="1"/>
</dbReference>
<evidence type="ECO:0000256" key="4">
    <source>
        <dbReference type="ARBA" id="ARBA00023136"/>
    </source>
</evidence>
<keyword evidence="4" id="KW-0472">Membrane</keyword>
<dbReference type="InterPro" id="IPR008628">
    <property type="entry name" value="GPP34-like"/>
</dbReference>
<keyword evidence="2" id="KW-0333">Golgi apparatus</keyword>
<evidence type="ECO:0000313" key="6">
    <source>
        <dbReference type="Proteomes" id="UP000199632"/>
    </source>
</evidence>
<dbReference type="InterPro" id="IPR038261">
    <property type="entry name" value="GPP34-like_sf"/>
</dbReference>
<dbReference type="GO" id="GO:0005737">
    <property type="term" value="C:cytoplasm"/>
    <property type="evidence" value="ECO:0007669"/>
    <property type="project" value="UniProtKB-ARBA"/>
</dbReference>
<keyword evidence="3" id="KW-0446">Lipid-binding</keyword>
<protein>
    <submittedName>
        <fullName evidence="5">Golgi phosphoprotein 3 (GPP34)</fullName>
    </submittedName>
</protein>
<dbReference type="RefSeq" id="WP_090796828.1">
    <property type="nucleotide sequence ID" value="NZ_BOND01000036.1"/>
</dbReference>